<evidence type="ECO:0000313" key="2">
    <source>
        <dbReference type="Proteomes" id="UP001055811"/>
    </source>
</evidence>
<reference evidence="1 2" key="2">
    <citation type="journal article" date="2022" name="Mol. Ecol. Resour.">
        <title>The genomes of chicory, endive, great burdock and yacon provide insights into Asteraceae paleo-polyploidization history and plant inulin production.</title>
        <authorList>
            <person name="Fan W."/>
            <person name="Wang S."/>
            <person name="Wang H."/>
            <person name="Wang A."/>
            <person name="Jiang F."/>
            <person name="Liu H."/>
            <person name="Zhao H."/>
            <person name="Xu D."/>
            <person name="Zhang Y."/>
        </authorList>
    </citation>
    <scope>NUCLEOTIDE SEQUENCE [LARGE SCALE GENOMIC DNA]</scope>
    <source>
        <strain evidence="2">cv. Punajuju</strain>
        <tissue evidence="1">Leaves</tissue>
    </source>
</reference>
<proteinExistence type="predicted"/>
<name>A0ACB9FA36_CICIN</name>
<keyword evidence="2" id="KW-1185">Reference proteome</keyword>
<dbReference type="Proteomes" id="UP001055811">
    <property type="component" value="Linkage Group LG03"/>
</dbReference>
<comment type="caution">
    <text evidence="1">The sequence shown here is derived from an EMBL/GenBank/DDBJ whole genome shotgun (WGS) entry which is preliminary data.</text>
</comment>
<protein>
    <submittedName>
        <fullName evidence="1">Uncharacterized protein</fullName>
    </submittedName>
</protein>
<reference evidence="2" key="1">
    <citation type="journal article" date="2022" name="Mol. Ecol. Resour.">
        <title>The genomes of chicory, endive, great burdock and yacon provide insights into Asteraceae palaeo-polyploidization history and plant inulin production.</title>
        <authorList>
            <person name="Fan W."/>
            <person name="Wang S."/>
            <person name="Wang H."/>
            <person name="Wang A."/>
            <person name="Jiang F."/>
            <person name="Liu H."/>
            <person name="Zhao H."/>
            <person name="Xu D."/>
            <person name="Zhang Y."/>
        </authorList>
    </citation>
    <scope>NUCLEOTIDE SEQUENCE [LARGE SCALE GENOMIC DNA]</scope>
    <source>
        <strain evidence="2">cv. Punajuju</strain>
    </source>
</reference>
<gene>
    <name evidence="1" type="ORF">L2E82_18149</name>
</gene>
<sequence length="151" mass="17309">MDILKIGTENMRAEENKDDKSTNDSFSYQSVYTGDTRRGSSNTHQLAGVQCVEVEAGSNAWKCKWKQISWESSSGRSTIYCHSDDWHYWEEKLTPLLMDLYNKDILTSLEVDQIAAHFKNAQTRVGIKLFLNMNLPAARVKYVKRTLANQP</sequence>
<accession>A0ACB9FA36</accession>
<organism evidence="1 2">
    <name type="scientific">Cichorium intybus</name>
    <name type="common">Chicory</name>
    <dbReference type="NCBI Taxonomy" id="13427"/>
    <lineage>
        <taxon>Eukaryota</taxon>
        <taxon>Viridiplantae</taxon>
        <taxon>Streptophyta</taxon>
        <taxon>Embryophyta</taxon>
        <taxon>Tracheophyta</taxon>
        <taxon>Spermatophyta</taxon>
        <taxon>Magnoliopsida</taxon>
        <taxon>eudicotyledons</taxon>
        <taxon>Gunneridae</taxon>
        <taxon>Pentapetalae</taxon>
        <taxon>asterids</taxon>
        <taxon>campanulids</taxon>
        <taxon>Asterales</taxon>
        <taxon>Asteraceae</taxon>
        <taxon>Cichorioideae</taxon>
        <taxon>Cichorieae</taxon>
        <taxon>Cichoriinae</taxon>
        <taxon>Cichorium</taxon>
    </lineage>
</organism>
<evidence type="ECO:0000313" key="1">
    <source>
        <dbReference type="EMBL" id="KAI3767758.1"/>
    </source>
</evidence>
<dbReference type="EMBL" id="CM042011">
    <property type="protein sequence ID" value="KAI3767758.1"/>
    <property type="molecule type" value="Genomic_DNA"/>
</dbReference>